<organism evidence="1 2">
    <name type="scientific">Nephila pilipes</name>
    <name type="common">Giant wood spider</name>
    <name type="synonym">Nephila maculata</name>
    <dbReference type="NCBI Taxonomy" id="299642"/>
    <lineage>
        <taxon>Eukaryota</taxon>
        <taxon>Metazoa</taxon>
        <taxon>Ecdysozoa</taxon>
        <taxon>Arthropoda</taxon>
        <taxon>Chelicerata</taxon>
        <taxon>Arachnida</taxon>
        <taxon>Araneae</taxon>
        <taxon>Araneomorphae</taxon>
        <taxon>Entelegynae</taxon>
        <taxon>Araneoidea</taxon>
        <taxon>Nephilidae</taxon>
        <taxon>Nephila</taxon>
    </lineage>
</organism>
<evidence type="ECO:0000313" key="2">
    <source>
        <dbReference type="Proteomes" id="UP000887013"/>
    </source>
</evidence>
<dbReference type="EMBL" id="BMAW01089040">
    <property type="protein sequence ID" value="GFS37750.1"/>
    <property type="molecule type" value="Genomic_DNA"/>
</dbReference>
<dbReference type="AlphaFoldDB" id="A0A8X6M8W5"/>
<accession>A0A8X6M8W5</accession>
<keyword evidence="2" id="KW-1185">Reference proteome</keyword>
<comment type="caution">
    <text evidence="1">The sequence shown here is derived from an EMBL/GenBank/DDBJ whole genome shotgun (WGS) entry which is preliminary data.</text>
</comment>
<keyword evidence="1" id="KW-0067">ATP-binding</keyword>
<dbReference type="GO" id="GO:0004386">
    <property type="term" value="F:helicase activity"/>
    <property type="evidence" value="ECO:0007669"/>
    <property type="project" value="UniProtKB-KW"/>
</dbReference>
<protein>
    <submittedName>
        <fullName evidence="1">ATP-dependent DNA helicase</fullName>
    </submittedName>
</protein>
<dbReference type="Proteomes" id="UP000887013">
    <property type="component" value="Unassembled WGS sequence"/>
</dbReference>
<name>A0A8X6M8W5_NEPPI</name>
<evidence type="ECO:0000313" key="1">
    <source>
        <dbReference type="EMBL" id="GFS37750.1"/>
    </source>
</evidence>
<reference evidence="1" key="1">
    <citation type="submission" date="2020-08" db="EMBL/GenBank/DDBJ databases">
        <title>Multicomponent nature underlies the extraordinary mechanical properties of spider dragline silk.</title>
        <authorList>
            <person name="Kono N."/>
            <person name="Nakamura H."/>
            <person name="Mori M."/>
            <person name="Yoshida Y."/>
            <person name="Ohtoshi R."/>
            <person name="Malay A.D."/>
            <person name="Moran D.A.P."/>
            <person name="Tomita M."/>
            <person name="Numata K."/>
            <person name="Arakawa K."/>
        </authorList>
    </citation>
    <scope>NUCLEOTIDE SEQUENCE</scope>
</reference>
<keyword evidence="1" id="KW-0347">Helicase</keyword>
<proteinExistence type="predicted"/>
<sequence>MVDLDSRHFITNDGRVCNLKSTSEERYVNTYNPILLKFSQANMDIQPCGSNETITHCIEKSRPACVTVPYITPANDTANYYYSLLLHYVPNRSENEYLDGFNRAREAFQAQEELLRKQCEMMEIHRERDQAMNVLQREIFFNITCYVQEQLNGS</sequence>
<keyword evidence="1" id="KW-0378">Hydrolase</keyword>
<keyword evidence="1" id="KW-0547">Nucleotide-binding</keyword>
<gene>
    <name evidence="1" type="primary">AVEN_184278_1</name>
    <name evidence="1" type="ORF">NPIL_482361</name>
</gene>